<dbReference type="GO" id="GO:0008237">
    <property type="term" value="F:metallopeptidase activity"/>
    <property type="evidence" value="ECO:0007669"/>
    <property type="project" value="UniProtKB-KW"/>
</dbReference>
<keyword evidence="4" id="KW-0378">Hydrolase</keyword>
<evidence type="ECO:0000256" key="1">
    <source>
        <dbReference type="ARBA" id="ARBA00010243"/>
    </source>
</evidence>
<evidence type="ECO:0000256" key="5">
    <source>
        <dbReference type="ARBA" id="ARBA00022833"/>
    </source>
</evidence>
<organism evidence="8 9">
    <name type="scientific">Lysinibacillus antri</name>
    <dbReference type="NCBI Taxonomy" id="2498145"/>
    <lineage>
        <taxon>Bacteria</taxon>
        <taxon>Bacillati</taxon>
        <taxon>Bacillota</taxon>
        <taxon>Bacilli</taxon>
        <taxon>Bacillales</taxon>
        <taxon>Bacillaceae</taxon>
        <taxon>Lysinibacillus</taxon>
    </lineage>
</organism>
<dbReference type="Gene3D" id="3.40.140.10">
    <property type="entry name" value="Cytidine Deaminase, domain 2"/>
    <property type="match status" value="1"/>
</dbReference>
<dbReference type="AlphaFoldDB" id="A0A3S0QQK4"/>
<dbReference type="InterPro" id="IPR025657">
    <property type="entry name" value="RadC_JAB"/>
</dbReference>
<dbReference type="CDD" id="cd08071">
    <property type="entry name" value="MPN_DUF2466"/>
    <property type="match status" value="1"/>
</dbReference>
<dbReference type="GO" id="GO:0046872">
    <property type="term" value="F:metal ion binding"/>
    <property type="evidence" value="ECO:0007669"/>
    <property type="project" value="UniProtKB-KW"/>
</dbReference>
<comment type="caution">
    <text evidence="8">The sequence shown here is derived from an EMBL/GenBank/DDBJ whole genome shotgun (WGS) entry which is preliminary data.</text>
</comment>
<dbReference type="Proteomes" id="UP000287910">
    <property type="component" value="Unassembled WGS sequence"/>
</dbReference>
<comment type="similarity">
    <text evidence="1">Belongs to the UPF0758 family.</text>
</comment>
<accession>A0A3S0QQK4</accession>
<dbReference type="PANTHER" id="PTHR30471">
    <property type="entry name" value="DNA REPAIR PROTEIN RADC"/>
    <property type="match status" value="1"/>
</dbReference>
<evidence type="ECO:0000256" key="3">
    <source>
        <dbReference type="ARBA" id="ARBA00022723"/>
    </source>
</evidence>
<dbReference type="GO" id="GO:0006508">
    <property type="term" value="P:proteolysis"/>
    <property type="evidence" value="ECO:0007669"/>
    <property type="project" value="UniProtKB-KW"/>
</dbReference>
<gene>
    <name evidence="8" type="primary">radC</name>
    <name evidence="8" type="ORF">EK386_06495</name>
</gene>
<dbReference type="PANTHER" id="PTHR30471:SF3">
    <property type="entry name" value="UPF0758 PROTEIN YEES-RELATED"/>
    <property type="match status" value="1"/>
</dbReference>
<dbReference type="InterPro" id="IPR001405">
    <property type="entry name" value="UPF0758"/>
</dbReference>
<dbReference type="PROSITE" id="PS50249">
    <property type="entry name" value="MPN"/>
    <property type="match status" value="1"/>
</dbReference>
<evidence type="ECO:0000313" key="9">
    <source>
        <dbReference type="Proteomes" id="UP000287910"/>
    </source>
</evidence>
<evidence type="ECO:0000256" key="6">
    <source>
        <dbReference type="ARBA" id="ARBA00023049"/>
    </source>
</evidence>
<keyword evidence="9" id="KW-1185">Reference proteome</keyword>
<feature type="domain" description="MPN" evidence="7">
    <location>
        <begin position="32"/>
        <end position="154"/>
    </location>
</feature>
<reference evidence="8 9" key="1">
    <citation type="submission" date="2018-12" db="EMBL/GenBank/DDBJ databases">
        <title>Lysinibacillus antri sp. nov., isolated from a cave soil.</title>
        <authorList>
            <person name="Narsing Rao M.P."/>
            <person name="Zhang H."/>
            <person name="Dong Z.-Y."/>
            <person name="Niu X.-K."/>
            <person name="Zhang K."/>
            <person name="Fang B.-Z."/>
            <person name="Kang Y.-Q."/>
            <person name="Xiao M."/>
            <person name="Li W.-J."/>
        </authorList>
    </citation>
    <scope>NUCLEOTIDE SEQUENCE [LARGE SCALE GENOMIC DNA]</scope>
    <source>
        <strain evidence="8 9">SYSU K30002</strain>
    </source>
</reference>
<dbReference type="InterPro" id="IPR020891">
    <property type="entry name" value="UPF0758_CS"/>
</dbReference>
<dbReference type="InterPro" id="IPR037518">
    <property type="entry name" value="MPN"/>
</dbReference>
<evidence type="ECO:0000256" key="2">
    <source>
        <dbReference type="ARBA" id="ARBA00022670"/>
    </source>
</evidence>
<dbReference type="RefSeq" id="WP_126658224.1">
    <property type="nucleotide sequence ID" value="NZ_RYYR01000007.1"/>
</dbReference>
<sequence length="154" mass="17366">MEENQKNVPAKRVDIVSVRLVKEASLLYKNRSIRSPQDGYNLFKQFLGELDREYFVVMCLDTKNQRTNINVYHIGSLNASVVHPREVMKAAILPNAASVMVLHNHPSGQPSPSPEDIEVTRRLTEAGHIMGIELLDHIVVGENDFVSLKEKGYV</sequence>
<evidence type="ECO:0000313" key="8">
    <source>
        <dbReference type="EMBL" id="RUL54155.1"/>
    </source>
</evidence>
<keyword evidence="3" id="KW-0479">Metal-binding</keyword>
<evidence type="ECO:0000259" key="7">
    <source>
        <dbReference type="PROSITE" id="PS50249"/>
    </source>
</evidence>
<proteinExistence type="inferred from homology"/>
<protein>
    <submittedName>
        <fullName evidence="8">DNA repair protein RadC</fullName>
    </submittedName>
</protein>
<dbReference type="Pfam" id="PF04002">
    <property type="entry name" value="RadC"/>
    <property type="match status" value="1"/>
</dbReference>
<keyword evidence="5" id="KW-0862">Zinc</keyword>
<dbReference type="EMBL" id="RYYR01000007">
    <property type="protein sequence ID" value="RUL54155.1"/>
    <property type="molecule type" value="Genomic_DNA"/>
</dbReference>
<keyword evidence="2" id="KW-0645">Protease</keyword>
<dbReference type="PROSITE" id="PS01302">
    <property type="entry name" value="UPF0758"/>
    <property type="match status" value="1"/>
</dbReference>
<keyword evidence="6" id="KW-0482">Metalloprotease</keyword>
<dbReference type="NCBIfam" id="TIGR00608">
    <property type="entry name" value="radc"/>
    <property type="match status" value="1"/>
</dbReference>
<name>A0A3S0QQK4_9BACI</name>
<evidence type="ECO:0000256" key="4">
    <source>
        <dbReference type="ARBA" id="ARBA00022801"/>
    </source>
</evidence>